<accession>A0ABV2VFZ0</accession>
<feature type="compositionally biased region" description="Low complexity" evidence="1">
    <location>
        <begin position="31"/>
        <end position="40"/>
    </location>
</feature>
<name>A0ABV2VFZ0_9ACTN</name>
<reference evidence="2 3" key="1">
    <citation type="submission" date="2024-06" db="EMBL/GenBank/DDBJ databases">
        <title>The Natural Products Discovery Center: Release of the First 8490 Sequenced Strains for Exploring Actinobacteria Biosynthetic Diversity.</title>
        <authorList>
            <person name="Kalkreuter E."/>
            <person name="Kautsar S.A."/>
            <person name="Yang D."/>
            <person name="Bader C.D."/>
            <person name="Teijaro C.N."/>
            <person name="Fluegel L."/>
            <person name="Davis C.M."/>
            <person name="Simpson J.R."/>
            <person name="Lauterbach L."/>
            <person name="Steele A.D."/>
            <person name="Gui C."/>
            <person name="Meng S."/>
            <person name="Li G."/>
            <person name="Viehrig K."/>
            <person name="Ye F."/>
            <person name="Su P."/>
            <person name="Kiefer A.F."/>
            <person name="Nichols A."/>
            <person name="Cepeda A.J."/>
            <person name="Yan W."/>
            <person name="Fan B."/>
            <person name="Jiang Y."/>
            <person name="Adhikari A."/>
            <person name="Zheng C.-J."/>
            <person name="Schuster L."/>
            <person name="Cowan T.M."/>
            <person name="Smanski M.J."/>
            <person name="Chevrette M.G."/>
            <person name="De Carvalho L.P.S."/>
            <person name="Shen B."/>
        </authorList>
    </citation>
    <scope>NUCLEOTIDE SEQUENCE [LARGE SCALE GENOMIC DNA]</scope>
    <source>
        <strain evidence="2 3">NPDC006286</strain>
    </source>
</reference>
<evidence type="ECO:0000256" key="1">
    <source>
        <dbReference type="SAM" id="MobiDB-lite"/>
    </source>
</evidence>
<evidence type="ECO:0000313" key="2">
    <source>
        <dbReference type="EMBL" id="MEU0151704.1"/>
    </source>
</evidence>
<keyword evidence="3" id="KW-1185">Reference proteome</keyword>
<dbReference type="EMBL" id="JBEXRX010000012">
    <property type="protein sequence ID" value="MEU0151704.1"/>
    <property type="molecule type" value="Genomic_DNA"/>
</dbReference>
<evidence type="ECO:0000313" key="3">
    <source>
        <dbReference type="Proteomes" id="UP001550348"/>
    </source>
</evidence>
<protein>
    <submittedName>
        <fullName evidence="2">Uncharacterized protein</fullName>
    </submittedName>
</protein>
<dbReference type="RefSeq" id="WP_355663738.1">
    <property type="nucleotide sequence ID" value="NZ_JBEXRX010000012.1"/>
</dbReference>
<dbReference type="Proteomes" id="UP001550348">
    <property type="component" value="Unassembled WGS sequence"/>
</dbReference>
<gene>
    <name evidence="2" type="ORF">ABZ071_07215</name>
</gene>
<feature type="region of interest" description="Disordered" evidence="1">
    <location>
        <begin position="1"/>
        <end position="40"/>
    </location>
</feature>
<proteinExistence type="predicted"/>
<feature type="region of interest" description="Disordered" evidence="1">
    <location>
        <begin position="78"/>
        <end position="97"/>
    </location>
</feature>
<sequence length="97" mass="9910">MPAFPGWSRLPGPVTGSGRSSSGSTMPWRVAISSTSARSRRTSAFSSSCSACAKASSSTISRLAKCAVISGMTSSTMVEMSSAARNRPASEVGEMSP</sequence>
<organism evidence="2 3">
    <name type="scientific">Micromonospora fulviviridis</name>
    <dbReference type="NCBI Taxonomy" id="47860"/>
    <lineage>
        <taxon>Bacteria</taxon>
        <taxon>Bacillati</taxon>
        <taxon>Actinomycetota</taxon>
        <taxon>Actinomycetes</taxon>
        <taxon>Micromonosporales</taxon>
        <taxon>Micromonosporaceae</taxon>
        <taxon>Micromonospora</taxon>
    </lineage>
</organism>
<comment type="caution">
    <text evidence="2">The sequence shown here is derived from an EMBL/GenBank/DDBJ whole genome shotgun (WGS) entry which is preliminary data.</text>
</comment>